<organism evidence="2">
    <name type="scientific">Brassica cretica</name>
    <name type="common">Mustard</name>
    <dbReference type="NCBI Taxonomy" id="69181"/>
    <lineage>
        <taxon>Eukaryota</taxon>
        <taxon>Viridiplantae</taxon>
        <taxon>Streptophyta</taxon>
        <taxon>Embryophyta</taxon>
        <taxon>Tracheophyta</taxon>
        <taxon>Spermatophyta</taxon>
        <taxon>Magnoliopsida</taxon>
        <taxon>eudicotyledons</taxon>
        <taxon>Gunneridae</taxon>
        <taxon>Pentapetalae</taxon>
        <taxon>rosids</taxon>
        <taxon>malvids</taxon>
        <taxon>Brassicales</taxon>
        <taxon>Brassicaceae</taxon>
        <taxon>Brassiceae</taxon>
        <taxon>Brassica</taxon>
    </lineage>
</organism>
<comment type="caution">
    <text evidence="2">The sequence shown here is derived from an EMBL/GenBank/DDBJ whole genome shotgun (WGS) entry which is preliminary data.</text>
</comment>
<feature type="transmembrane region" description="Helical" evidence="1">
    <location>
        <begin position="43"/>
        <end position="65"/>
    </location>
</feature>
<gene>
    <name evidence="2" type="ORF">F2Q70_00023594</name>
</gene>
<name>A0A8S9GG32_BRACR</name>
<dbReference type="AlphaFoldDB" id="A0A8S9GG32"/>
<proteinExistence type="predicted"/>
<reference evidence="2" key="1">
    <citation type="submission" date="2019-12" db="EMBL/GenBank/DDBJ databases">
        <title>Genome sequencing and annotation of Brassica cretica.</title>
        <authorList>
            <person name="Studholme D.J."/>
            <person name="Sarris P.F."/>
        </authorList>
    </citation>
    <scope>NUCLEOTIDE SEQUENCE</scope>
    <source>
        <strain evidence="2">PFS-102/07</strain>
        <tissue evidence="2">Leaf</tissue>
    </source>
</reference>
<protein>
    <submittedName>
        <fullName evidence="2">Uncharacterized protein</fullName>
    </submittedName>
</protein>
<keyword evidence="1" id="KW-1133">Transmembrane helix</keyword>
<keyword evidence="1" id="KW-0472">Membrane</keyword>
<accession>A0A8S9GG32</accession>
<dbReference type="EMBL" id="QGKY02001925">
    <property type="protein sequence ID" value="KAF2545155.1"/>
    <property type="molecule type" value="Genomic_DNA"/>
</dbReference>
<sequence length="77" mass="8108">MGARYLLSHIIGSVTSMTSKFSSIQGWSHRRSALFYSGSRSSYIFSVNVALVSSASGCALVVLFLSGSPCCSPDSPP</sequence>
<evidence type="ECO:0000256" key="1">
    <source>
        <dbReference type="SAM" id="Phobius"/>
    </source>
</evidence>
<evidence type="ECO:0000313" key="2">
    <source>
        <dbReference type="EMBL" id="KAF2545155.1"/>
    </source>
</evidence>
<keyword evidence="1" id="KW-0812">Transmembrane</keyword>